<comment type="caution">
    <text evidence="10">The sequence shown here is derived from an EMBL/GenBank/DDBJ whole genome shotgun (WGS) entry which is preliminary data.</text>
</comment>
<dbReference type="GO" id="GO:0004713">
    <property type="term" value="F:protein tyrosine kinase activity"/>
    <property type="evidence" value="ECO:0007669"/>
    <property type="project" value="TreeGrafter"/>
</dbReference>
<dbReference type="InterPro" id="IPR003856">
    <property type="entry name" value="LPS_length_determ_N"/>
</dbReference>
<reference evidence="10" key="1">
    <citation type="journal article" date="2020" name="mSystems">
        <title>Genome- and Community-Level Interaction Insights into Carbon Utilization and Element Cycling Functions of Hydrothermarchaeota in Hydrothermal Sediment.</title>
        <authorList>
            <person name="Zhou Z."/>
            <person name="Liu Y."/>
            <person name="Xu W."/>
            <person name="Pan J."/>
            <person name="Luo Z.H."/>
            <person name="Li M."/>
        </authorList>
    </citation>
    <scope>NUCLEOTIDE SEQUENCE [LARGE SCALE GENOMIC DNA]</scope>
    <source>
        <strain evidence="10">SpSt-961</strain>
    </source>
</reference>
<feature type="transmembrane region" description="Helical" evidence="7">
    <location>
        <begin position="354"/>
        <end position="377"/>
    </location>
</feature>
<dbReference type="GO" id="GO:0005886">
    <property type="term" value="C:plasma membrane"/>
    <property type="evidence" value="ECO:0007669"/>
    <property type="project" value="UniProtKB-SubCell"/>
</dbReference>
<name>A0A7V3VTN0_UNCW3</name>
<dbReference type="AlphaFoldDB" id="A0A7V3VTN0"/>
<evidence type="ECO:0000256" key="2">
    <source>
        <dbReference type="ARBA" id="ARBA00022475"/>
    </source>
</evidence>
<evidence type="ECO:0000256" key="5">
    <source>
        <dbReference type="ARBA" id="ARBA00023136"/>
    </source>
</evidence>
<accession>A0A7V3VTN0</accession>
<feature type="domain" description="Tyrosine-protein kinase G-rich" evidence="9">
    <location>
        <begin position="299"/>
        <end position="372"/>
    </location>
</feature>
<feature type="coiled-coil region" evidence="6">
    <location>
        <begin position="181"/>
        <end position="215"/>
    </location>
</feature>
<dbReference type="PANTHER" id="PTHR32309:SF13">
    <property type="entry name" value="FERRIC ENTEROBACTIN TRANSPORT PROTEIN FEPE"/>
    <property type="match status" value="1"/>
</dbReference>
<dbReference type="PANTHER" id="PTHR32309">
    <property type="entry name" value="TYROSINE-PROTEIN KINASE"/>
    <property type="match status" value="1"/>
</dbReference>
<dbReference type="Pfam" id="PF13807">
    <property type="entry name" value="GNVR"/>
    <property type="match status" value="1"/>
</dbReference>
<evidence type="ECO:0000256" key="1">
    <source>
        <dbReference type="ARBA" id="ARBA00004651"/>
    </source>
</evidence>
<keyword evidence="3 7" id="KW-0812">Transmembrane</keyword>
<feature type="transmembrane region" description="Helical" evidence="7">
    <location>
        <begin position="21"/>
        <end position="41"/>
    </location>
</feature>
<evidence type="ECO:0000256" key="4">
    <source>
        <dbReference type="ARBA" id="ARBA00022989"/>
    </source>
</evidence>
<dbReference type="InterPro" id="IPR032807">
    <property type="entry name" value="GNVR"/>
</dbReference>
<organism evidence="10">
    <name type="scientific">candidate division WOR-3 bacterium</name>
    <dbReference type="NCBI Taxonomy" id="2052148"/>
    <lineage>
        <taxon>Bacteria</taxon>
        <taxon>Bacteria division WOR-3</taxon>
    </lineage>
</organism>
<dbReference type="Pfam" id="PF02706">
    <property type="entry name" value="Wzz"/>
    <property type="match status" value="1"/>
</dbReference>
<evidence type="ECO:0008006" key="11">
    <source>
        <dbReference type="Google" id="ProtNLM"/>
    </source>
</evidence>
<keyword evidence="6" id="KW-0175">Coiled coil</keyword>
<protein>
    <recommendedName>
        <fullName evidence="11">Tyrosine kinase G-rich domain-containing protein</fullName>
    </recommendedName>
</protein>
<sequence length="412" mass="47074">MKTEGKNSFIKYITILIKWRLFIIKFVIIVTVISIIISLLLPQKFTATATILPPNPEQEAMLGMLISNIPGGLTGLTRLGGSIPGMSTTSDLFAALMRSSRIKSEIIRKYNLMKEFKVKTMSDAGKMLDKITNIEVTGEGIISVSITYKNKYLAADIANSYIEELDKFNKETAMTTGKKYRIFIEERLKETADSLKNAEESLRNFQEKYRTTALDAEIQSAIETIAKLKSEIILREVQKGALSFENNINNPYIQNIEQELKELKKQLAKIEFGSRDTTKKEFGVGFSVPLSGLPEVYLEYARLLRNVKVHTTVYELLTQQYEQAKIMEAKDTPTVQFLDRASPPEKKSYPRRSAIVIFSFVASLLIGIFLACFLEYYQHLKQTPEWQNFYTPLQQDYIKFKKLLSKIITRKS</sequence>
<evidence type="ECO:0000313" key="10">
    <source>
        <dbReference type="EMBL" id="HGE77379.1"/>
    </source>
</evidence>
<dbReference type="EMBL" id="DTOZ01000003">
    <property type="protein sequence ID" value="HGE77379.1"/>
    <property type="molecule type" value="Genomic_DNA"/>
</dbReference>
<evidence type="ECO:0000259" key="9">
    <source>
        <dbReference type="Pfam" id="PF13807"/>
    </source>
</evidence>
<comment type="subcellular location">
    <subcellularLocation>
        <location evidence="1">Cell membrane</location>
        <topology evidence="1">Multi-pass membrane protein</topology>
    </subcellularLocation>
</comment>
<evidence type="ECO:0000259" key="8">
    <source>
        <dbReference type="Pfam" id="PF02706"/>
    </source>
</evidence>
<evidence type="ECO:0000256" key="7">
    <source>
        <dbReference type="SAM" id="Phobius"/>
    </source>
</evidence>
<evidence type="ECO:0000256" key="3">
    <source>
        <dbReference type="ARBA" id="ARBA00022692"/>
    </source>
</evidence>
<evidence type="ECO:0000256" key="6">
    <source>
        <dbReference type="SAM" id="Coils"/>
    </source>
</evidence>
<keyword evidence="4 7" id="KW-1133">Transmembrane helix</keyword>
<feature type="domain" description="Polysaccharide chain length determinant N-terminal" evidence="8">
    <location>
        <begin position="9"/>
        <end position="109"/>
    </location>
</feature>
<keyword evidence="5 7" id="KW-0472">Membrane</keyword>
<gene>
    <name evidence="10" type="ORF">ENX68_00060</name>
</gene>
<proteinExistence type="predicted"/>
<keyword evidence="2" id="KW-1003">Cell membrane</keyword>
<dbReference type="InterPro" id="IPR050445">
    <property type="entry name" value="Bact_polysacc_biosynth/exp"/>
</dbReference>